<evidence type="ECO:0000313" key="9">
    <source>
        <dbReference type="Proteomes" id="UP000281094"/>
    </source>
</evidence>
<keyword evidence="5" id="KW-0862">Zinc</keyword>
<reference evidence="8 9" key="1">
    <citation type="submission" date="2018-10" db="EMBL/GenBank/DDBJ databases">
        <title>Notoacmeibacter sp. M2BS9Y-3-1, whole genome shotgun sequence.</title>
        <authorList>
            <person name="Tuo L."/>
        </authorList>
    </citation>
    <scope>NUCLEOTIDE SEQUENCE [LARGE SCALE GENOMIC DNA]</scope>
    <source>
        <strain evidence="8 9">M2BS9Y-3-1</strain>
    </source>
</reference>
<accession>A0A3L7JDA8</accession>
<dbReference type="PROSITE" id="PS51782">
    <property type="entry name" value="LYSM"/>
    <property type="match status" value="1"/>
</dbReference>
<evidence type="ECO:0000313" key="8">
    <source>
        <dbReference type="EMBL" id="RLQ88737.1"/>
    </source>
</evidence>
<dbReference type="GO" id="GO:0046872">
    <property type="term" value="F:metal ion binding"/>
    <property type="evidence" value="ECO:0007669"/>
    <property type="project" value="UniProtKB-KW"/>
</dbReference>
<evidence type="ECO:0000256" key="6">
    <source>
        <dbReference type="ARBA" id="ARBA00023049"/>
    </source>
</evidence>
<dbReference type="RefSeq" id="WP_121645704.1">
    <property type="nucleotide sequence ID" value="NZ_RCWN01000001.1"/>
</dbReference>
<evidence type="ECO:0000256" key="2">
    <source>
        <dbReference type="ARBA" id="ARBA00022670"/>
    </source>
</evidence>
<keyword evidence="4" id="KW-0378">Hydrolase</keyword>
<dbReference type="InterPro" id="IPR051156">
    <property type="entry name" value="Mito/Outer_Membr_Metalloprot"/>
</dbReference>
<protein>
    <submittedName>
        <fullName evidence="8">Metalloprotease</fullName>
    </submittedName>
</protein>
<dbReference type="GO" id="GO:0004222">
    <property type="term" value="F:metalloendopeptidase activity"/>
    <property type="evidence" value="ECO:0007669"/>
    <property type="project" value="InterPro"/>
</dbReference>
<sequence>MRTDKLRRVSLRVANCPERSKSLPRTLRSRAACSLFLLLGLGLTGCASVTDSIVDSSSESRREAMLGPSSNPVTVDNVGGNDRLRRLAAEQHPQIIASYGGEYNDPKLERMVARIVGELTTTGDNTTQIYNITVLDSPNINAFALPGGYLYITRGLLALASDSSELATVIAHEMAHVTANHGIERQKMERAETVASRVAEDLLGSSNAARAAAIRGQLRLAQFSRSQELAADAIGIHATATAGFDPYASVRFLRALSAYTRFRSVTGAKPELDFLASHPTSERRMEIAQRLARQEGGPGVGTRARDAYLAGIDGMIFGDKATEGFIRGRDFLHPRVGIGFRVPAGFVLDNSADAVTAAGPDDMAIRFDGVRVPRRTSLTDYLASGWIGGLDPNSVESGMVNGLPYARARASADGWAFAISVYRVDNTVYRLLTAAPVGTERLAALADQTAGTFRILSQSEKTGLKPLRIKIVTAKQGDTVQSLARQMAGVERKDELFLVLNGLDRNEPVKAGEKFKLVVE</sequence>
<gene>
    <name evidence="8" type="ORF">D8780_11455</name>
</gene>
<proteinExistence type="predicted"/>
<dbReference type="PANTHER" id="PTHR22726">
    <property type="entry name" value="METALLOENDOPEPTIDASE OMA1"/>
    <property type="match status" value="1"/>
</dbReference>
<dbReference type="PANTHER" id="PTHR22726:SF1">
    <property type="entry name" value="METALLOENDOPEPTIDASE OMA1, MITOCHONDRIAL"/>
    <property type="match status" value="1"/>
</dbReference>
<dbReference type="InterPro" id="IPR001915">
    <property type="entry name" value="Peptidase_M48"/>
</dbReference>
<name>A0A3L7JDA8_9HYPH</name>
<dbReference type="EMBL" id="RCWN01000001">
    <property type="protein sequence ID" value="RLQ88737.1"/>
    <property type="molecule type" value="Genomic_DNA"/>
</dbReference>
<keyword evidence="2 8" id="KW-0645">Protease</keyword>
<evidence type="ECO:0000256" key="4">
    <source>
        <dbReference type="ARBA" id="ARBA00022801"/>
    </source>
</evidence>
<feature type="domain" description="LysM" evidence="7">
    <location>
        <begin position="470"/>
        <end position="517"/>
    </location>
</feature>
<dbReference type="AlphaFoldDB" id="A0A3L7JDA8"/>
<comment type="caution">
    <text evidence="8">The sequence shown here is derived from an EMBL/GenBank/DDBJ whole genome shotgun (WGS) entry which is preliminary data.</text>
</comment>
<dbReference type="Pfam" id="PF01435">
    <property type="entry name" value="Peptidase_M48"/>
    <property type="match status" value="1"/>
</dbReference>
<evidence type="ECO:0000259" key="7">
    <source>
        <dbReference type="PROSITE" id="PS51782"/>
    </source>
</evidence>
<evidence type="ECO:0000256" key="1">
    <source>
        <dbReference type="ARBA" id="ARBA00001947"/>
    </source>
</evidence>
<keyword evidence="6 8" id="KW-0482">Metalloprotease</keyword>
<keyword evidence="3" id="KW-0479">Metal-binding</keyword>
<keyword evidence="9" id="KW-1185">Reference proteome</keyword>
<dbReference type="GO" id="GO:0016020">
    <property type="term" value="C:membrane"/>
    <property type="evidence" value="ECO:0007669"/>
    <property type="project" value="TreeGrafter"/>
</dbReference>
<dbReference type="Gene3D" id="3.30.2010.10">
    <property type="entry name" value="Metalloproteases ('zincins'), catalytic domain"/>
    <property type="match status" value="1"/>
</dbReference>
<dbReference type="Proteomes" id="UP000281094">
    <property type="component" value="Unassembled WGS sequence"/>
</dbReference>
<evidence type="ECO:0000256" key="5">
    <source>
        <dbReference type="ARBA" id="ARBA00022833"/>
    </source>
</evidence>
<comment type="cofactor">
    <cofactor evidence="1">
        <name>Zn(2+)</name>
        <dbReference type="ChEBI" id="CHEBI:29105"/>
    </cofactor>
</comment>
<dbReference type="CDD" id="cd07324">
    <property type="entry name" value="M48C_Oma1-like"/>
    <property type="match status" value="1"/>
</dbReference>
<dbReference type="GO" id="GO:0051603">
    <property type="term" value="P:proteolysis involved in protein catabolic process"/>
    <property type="evidence" value="ECO:0007669"/>
    <property type="project" value="TreeGrafter"/>
</dbReference>
<dbReference type="InterPro" id="IPR018392">
    <property type="entry name" value="LysM"/>
</dbReference>
<organism evidence="8 9">
    <name type="scientific">Notoacmeibacter ruber</name>
    <dbReference type="NCBI Taxonomy" id="2670375"/>
    <lineage>
        <taxon>Bacteria</taxon>
        <taxon>Pseudomonadati</taxon>
        <taxon>Pseudomonadota</taxon>
        <taxon>Alphaproteobacteria</taxon>
        <taxon>Hyphomicrobiales</taxon>
        <taxon>Notoacmeibacteraceae</taxon>
        <taxon>Notoacmeibacter</taxon>
    </lineage>
</organism>
<evidence type="ECO:0000256" key="3">
    <source>
        <dbReference type="ARBA" id="ARBA00022723"/>
    </source>
</evidence>